<dbReference type="PROSITE" id="PS50995">
    <property type="entry name" value="HTH_MARR_2"/>
    <property type="match status" value="1"/>
</dbReference>
<dbReference type="InterPro" id="IPR052526">
    <property type="entry name" value="HTH-type_Bedaq_tolerance"/>
</dbReference>
<evidence type="ECO:0000259" key="4">
    <source>
        <dbReference type="PROSITE" id="PS50995"/>
    </source>
</evidence>
<dbReference type="PANTHER" id="PTHR39515:SF2">
    <property type="entry name" value="HTH-TYPE TRANSCRIPTIONAL REGULATOR RV0880"/>
    <property type="match status" value="1"/>
</dbReference>
<dbReference type="SUPFAM" id="SSF46785">
    <property type="entry name" value="Winged helix' DNA-binding domain"/>
    <property type="match status" value="1"/>
</dbReference>
<dbReference type="InterPro" id="IPR000835">
    <property type="entry name" value="HTH_MarR-typ"/>
</dbReference>
<dbReference type="RefSeq" id="WP_166946644.1">
    <property type="nucleotide sequence ID" value="NZ_JAARLZ010000002.1"/>
</dbReference>
<keyword evidence="3" id="KW-0804">Transcription</keyword>
<keyword evidence="2" id="KW-0238">DNA-binding</keyword>
<keyword evidence="1" id="KW-0805">Transcription regulation</keyword>
<dbReference type="PROSITE" id="PS01117">
    <property type="entry name" value="HTH_MARR_1"/>
    <property type="match status" value="1"/>
</dbReference>
<dbReference type="SMART" id="SM00347">
    <property type="entry name" value="HTH_MARR"/>
    <property type="match status" value="1"/>
</dbReference>
<evidence type="ECO:0000256" key="1">
    <source>
        <dbReference type="ARBA" id="ARBA00023015"/>
    </source>
</evidence>
<dbReference type="GO" id="GO:0003700">
    <property type="term" value="F:DNA-binding transcription factor activity"/>
    <property type="evidence" value="ECO:0007669"/>
    <property type="project" value="InterPro"/>
</dbReference>
<evidence type="ECO:0000313" key="5">
    <source>
        <dbReference type="EMBL" id="NII05544.1"/>
    </source>
</evidence>
<dbReference type="InterPro" id="IPR036388">
    <property type="entry name" value="WH-like_DNA-bd_sf"/>
</dbReference>
<reference evidence="5 6" key="1">
    <citation type="submission" date="2020-03" db="EMBL/GenBank/DDBJ databases">
        <authorList>
            <person name="Lai Q."/>
        </authorList>
    </citation>
    <scope>NUCLEOTIDE SEQUENCE [LARGE SCALE GENOMIC DNA]</scope>
    <source>
        <strain evidence="5 6">CCUG 25036</strain>
    </source>
</reference>
<dbReference type="InterPro" id="IPR036390">
    <property type="entry name" value="WH_DNA-bd_sf"/>
</dbReference>
<accession>A0A7X5U803</accession>
<evidence type="ECO:0000256" key="2">
    <source>
        <dbReference type="ARBA" id="ARBA00023125"/>
    </source>
</evidence>
<feature type="domain" description="HTH marR-type" evidence="4">
    <location>
        <begin position="15"/>
        <end position="143"/>
    </location>
</feature>
<keyword evidence="6" id="KW-1185">Reference proteome</keyword>
<dbReference type="Pfam" id="PF01047">
    <property type="entry name" value="MarR"/>
    <property type="match status" value="1"/>
</dbReference>
<organism evidence="5 6">
    <name type="scientific">Luteibacter anthropi</name>
    <dbReference type="NCBI Taxonomy" id="564369"/>
    <lineage>
        <taxon>Bacteria</taxon>
        <taxon>Pseudomonadati</taxon>
        <taxon>Pseudomonadota</taxon>
        <taxon>Gammaproteobacteria</taxon>
        <taxon>Lysobacterales</taxon>
        <taxon>Rhodanobacteraceae</taxon>
        <taxon>Luteibacter</taxon>
    </lineage>
</organism>
<sequence length="152" mass="16193">MNRPKDPPVTPEAVVPALTQAMGRILRRLRVEANPGGLSISQSAVLASLAETDGLSNAELARLQAMKPQSMSTLLSGLEGEGLVKRHSHPSDGRQFIFTLTPLGLRTRHMATEAKHAWLLAAMGRLSAEQRKTLLAAAALIDDLAAVKGEPS</sequence>
<name>A0A7X5U803_9GAMM</name>
<dbReference type="PANTHER" id="PTHR39515">
    <property type="entry name" value="CONSERVED PROTEIN"/>
    <property type="match status" value="1"/>
</dbReference>
<dbReference type="Gene3D" id="1.10.10.10">
    <property type="entry name" value="Winged helix-like DNA-binding domain superfamily/Winged helix DNA-binding domain"/>
    <property type="match status" value="1"/>
</dbReference>
<dbReference type="AlphaFoldDB" id="A0A7X5U803"/>
<dbReference type="InterPro" id="IPR023187">
    <property type="entry name" value="Tscrpt_reg_MarR-type_CS"/>
</dbReference>
<dbReference type="EMBL" id="JAARLZ010000002">
    <property type="protein sequence ID" value="NII05544.1"/>
    <property type="molecule type" value="Genomic_DNA"/>
</dbReference>
<dbReference type="GO" id="GO:0003677">
    <property type="term" value="F:DNA binding"/>
    <property type="evidence" value="ECO:0007669"/>
    <property type="project" value="UniProtKB-KW"/>
</dbReference>
<evidence type="ECO:0000313" key="6">
    <source>
        <dbReference type="Proteomes" id="UP000490980"/>
    </source>
</evidence>
<gene>
    <name evidence="5" type="ORF">HBF25_03960</name>
</gene>
<proteinExistence type="predicted"/>
<dbReference type="Proteomes" id="UP000490980">
    <property type="component" value="Unassembled WGS sequence"/>
</dbReference>
<protein>
    <submittedName>
        <fullName evidence="5">MarR family transcriptional regulator</fullName>
    </submittedName>
</protein>
<comment type="caution">
    <text evidence="5">The sequence shown here is derived from an EMBL/GenBank/DDBJ whole genome shotgun (WGS) entry which is preliminary data.</text>
</comment>
<evidence type="ECO:0000256" key="3">
    <source>
        <dbReference type="ARBA" id="ARBA00023163"/>
    </source>
</evidence>